<dbReference type="PROSITE" id="PS51503">
    <property type="entry name" value="HIG1"/>
    <property type="match status" value="1"/>
</dbReference>
<dbReference type="Pfam" id="PF04588">
    <property type="entry name" value="HIG_1_N"/>
    <property type="match status" value="1"/>
</dbReference>
<sequence length="149" mass="16176">MDYFGKTFLRILGIKKAYMENKAITEEHVEEPVKRKRYTGIPAIPADIGYNSGKAAGGSKSTGVMSNVSSNPFVIVGMGLTTMALLGMIRRSVLGDKIGTQKYMRYRIMAQFFTVFALVAGVTVFASTTTPAPPLKEDKSKILVSNSAN</sequence>
<evidence type="ECO:0000313" key="7">
    <source>
        <dbReference type="Proteomes" id="UP000887577"/>
    </source>
</evidence>
<evidence type="ECO:0000256" key="5">
    <source>
        <dbReference type="SAM" id="Phobius"/>
    </source>
</evidence>
<dbReference type="AlphaFoldDB" id="A0A914YYC5"/>
<dbReference type="InterPro" id="IPR007667">
    <property type="entry name" value="Hypoxia_induced_domain"/>
</dbReference>
<keyword evidence="3 5" id="KW-1133">Transmembrane helix</keyword>
<dbReference type="WBParaSite" id="PSU_v2.g4953.t1">
    <property type="protein sequence ID" value="PSU_v2.g4953.t1"/>
    <property type="gene ID" value="PSU_v2.g4953"/>
</dbReference>
<evidence type="ECO:0000256" key="2">
    <source>
        <dbReference type="ARBA" id="ARBA00022692"/>
    </source>
</evidence>
<keyword evidence="7" id="KW-1185">Reference proteome</keyword>
<protein>
    <submittedName>
        <fullName evidence="8">HIG1 domain-containing protein</fullName>
    </submittedName>
</protein>
<dbReference type="Gene3D" id="6.10.140.1320">
    <property type="match status" value="1"/>
</dbReference>
<accession>A0A914YYC5</accession>
<name>A0A914YYC5_9BILA</name>
<dbReference type="Proteomes" id="UP000887577">
    <property type="component" value="Unplaced"/>
</dbReference>
<organism evidence="7 8">
    <name type="scientific">Panagrolaimus superbus</name>
    <dbReference type="NCBI Taxonomy" id="310955"/>
    <lineage>
        <taxon>Eukaryota</taxon>
        <taxon>Metazoa</taxon>
        <taxon>Ecdysozoa</taxon>
        <taxon>Nematoda</taxon>
        <taxon>Chromadorea</taxon>
        <taxon>Rhabditida</taxon>
        <taxon>Tylenchina</taxon>
        <taxon>Panagrolaimomorpha</taxon>
        <taxon>Panagrolaimoidea</taxon>
        <taxon>Panagrolaimidae</taxon>
        <taxon>Panagrolaimus</taxon>
    </lineage>
</organism>
<keyword evidence="2 5" id="KW-0812">Transmembrane</keyword>
<dbReference type="InterPro" id="IPR050355">
    <property type="entry name" value="RCF1"/>
</dbReference>
<comment type="subcellular location">
    <subcellularLocation>
        <location evidence="1">Mitochondrion membrane</location>
    </subcellularLocation>
</comment>
<evidence type="ECO:0000313" key="8">
    <source>
        <dbReference type="WBParaSite" id="PSU_v2.g4953.t1"/>
    </source>
</evidence>
<feature type="domain" description="HIG1" evidence="6">
    <location>
        <begin position="43"/>
        <end position="136"/>
    </location>
</feature>
<keyword evidence="4 5" id="KW-0472">Membrane</keyword>
<dbReference type="GO" id="GO:0097250">
    <property type="term" value="P:mitochondrial respirasome assembly"/>
    <property type="evidence" value="ECO:0007669"/>
    <property type="project" value="TreeGrafter"/>
</dbReference>
<feature type="transmembrane region" description="Helical" evidence="5">
    <location>
        <begin position="110"/>
        <end position="128"/>
    </location>
</feature>
<proteinExistence type="predicted"/>
<reference evidence="8" key="1">
    <citation type="submission" date="2022-11" db="UniProtKB">
        <authorList>
            <consortium name="WormBaseParasite"/>
        </authorList>
    </citation>
    <scope>IDENTIFICATION</scope>
</reference>
<dbReference type="PANTHER" id="PTHR12297">
    <property type="entry name" value="HYPOXIA-INDUCBILE GENE 1 HIG1 -RELATED"/>
    <property type="match status" value="1"/>
</dbReference>
<feature type="transmembrane region" description="Helical" evidence="5">
    <location>
        <begin position="72"/>
        <end position="89"/>
    </location>
</feature>
<evidence type="ECO:0000259" key="6">
    <source>
        <dbReference type="PROSITE" id="PS51503"/>
    </source>
</evidence>
<evidence type="ECO:0000256" key="3">
    <source>
        <dbReference type="ARBA" id="ARBA00022989"/>
    </source>
</evidence>
<evidence type="ECO:0000256" key="1">
    <source>
        <dbReference type="ARBA" id="ARBA00004325"/>
    </source>
</evidence>
<evidence type="ECO:0000256" key="4">
    <source>
        <dbReference type="ARBA" id="ARBA00023136"/>
    </source>
</evidence>
<dbReference type="PANTHER" id="PTHR12297:SF17">
    <property type="entry name" value="HIG1 DOMAIN-CONTAINING PROTEIN"/>
    <property type="match status" value="1"/>
</dbReference>
<dbReference type="GO" id="GO:0031966">
    <property type="term" value="C:mitochondrial membrane"/>
    <property type="evidence" value="ECO:0007669"/>
    <property type="project" value="UniProtKB-SubCell"/>
</dbReference>